<dbReference type="Pfam" id="PF00111">
    <property type="entry name" value="Fer2"/>
    <property type="match status" value="1"/>
</dbReference>
<dbReference type="Proteomes" id="UP000830055">
    <property type="component" value="Chromosome"/>
</dbReference>
<name>A0ABM7W465_9BACT</name>
<dbReference type="CDD" id="cd00207">
    <property type="entry name" value="fer2"/>
    <property type="match status" value="1"/>
</dbReference>
<reference evidence="2 3" key="1">
    <citation type="submission" date="2022-01" db="EMBL/GenBank/DDBJ databases">
        <title>Desulfofustis limnae sp. nov., a novel mesophilic sulfate-reducing bacterium isolated from marsh soil.</title>
        <authorList>
            <person name="Watanabe M."/>
            <person name="Takahashi A."/>
            <person name="Kojima H."/>
            <person name="Fukui M."/>
        </authorList>
    </citation>
    <scope>NUCLEOTIDE SEQUENCE [LARGE SCALE GENOMIC DNA]</scope>
    <source>
        <strain evidence="2 3">PPLL</strain>
    </source>
</reference>
<dbReference type="EMBL" id="AP025516">
    <property type="protein sequence ID" value="BDD85710.1"/>
    <property type="molecule type" value="Genomic_DNA"/>
</dbReference>
<evidence type="ECO:0000313" key="3">
    <source>
        <dbReference type="Proteomes" id="UP000830055"/>
    </source>
</evidence>
<accession>A0ABM7W465</accession>
<evidence type="ECO:0000313" key="2">
    <source>
        <dbReference type="EMBL" id="BDD85710.1"/>
    </source>
</evidence>
<dbReference type="SUPFAM" id="SSF54292">
    <property type="entry name" value="2Fe-2S ferredoxin-like"/>
    <property type="match status" value="1"/>
</dbReference>
<dbReference type="RefSeq" id="WP_284152846.1">
    <property type="nucleotide sequence ID" value="NZ_AP025516.1"/>
</dbReference>
<sequence length="106" mass="11331">MTRRLVPSITVVNDGQTYAASMAQSILVTLQKNEVPIQTICGGQAGCGKCAIRIRHGATRLSPKTAAEQKRLAAIGADQDTRLACQTHPGGDIEIEVVNYLSKEPK</sequence>
<dbReference type="PROSITE" id="PS51085">
    <property type="entry name" value="2FE2S_FER_2"/>
    <property type="match status" value="1"/>
</dbReference>
<dbReference type="InterPro" id="IPR001041">
    <property type="entry name" value="2Fe-2S_ferredoxin-type"/>
</dbReference>
<protein>
    <recommendedName>
        <fullName evidence="1">2Fe-2S ferredoxin-type domain-containing protein</fullName>
    </recommendedName>
</protein>
<dbReference type="Gene3D" id="3.10.20.30">
    <property type="match status" value="1"/>
</dbReference>
<organism evidence="2 3">
    <name type="scientific">Desulfofustis limnaeus</name>
    <dbReference type="NCBI Taxonomy" id="2740163"/>
    <lineage>
        <taxon>Bacteria</taxon>
        <taxon>Pseudomonadati</taxon>
        <taxon>Thermodesulfobacteriota</taxon>
        <taxon>Desulfobulbia</taxon>
        <taxon>Desulfobulbales</taxon>
        <taxon>Desulfocapsaceae</taxon>
        <taxon>Desulfofustis</taxon>
    </lineage>
</organism>
<gene>
    <name evidence="2" type="ORF">DPPLL_00750</name>
</gene>
<dbReference type="InterPro" id="IPR036010">
    <property type="entry name" value="2Fe-2S_ferredoxin-like_sf"/>
</dbReference>
<proteinExistence type="predicted"/>
<evidence type="ECO:0000259" key="1">
    <source>
        <dbReference type="PROSITE" id="PS51085"/>
    </source>
</evidence>
<feature type="domain" description="2Fe-2S ferredoxin-type" evidence="1">
    <location>
        <begin position="7"/>
        <end position="101"/>
    </location>
</feature>
<keyword evidence="3" id="KW-1185">Reference proteome</keyword>
<dbReference type="InterPro" id="IPR012675">
    <property type="entry name" value="Beta-grasp_dom_sf"/>
</dbReference>